<dbReference type="SMART" id="SM00869">
    <property type="entry name" value="Autotransporter"/>
    <property type="match status" value="1"/>
</dbReference>
<proteinExistence type="predicted"/>
<feature type="signal peptide" evidence="2">
    <location>
        <begin position="1"/>
        <end position="23"/>
    </location>
</feature>
<reference evidence="5" key="1">
    <citation type="journal article" date="2019" name="Int. J. Syst. Evol. Microbiol.">
        <title>The Global Catalogue of Microorganisms (GCM) 10K type strain sequencing project: providing services to taxonomists for standard genome sequencing and annotation.</title>
        <authorList>
            <consortium name="The Broad Institute Genomics Platform"/>
            <consortium name="The Broad Institute Genome Sequencing Center for Infectious Disease"/>
            <person name="Wu L."/>
            <person name="Ma J."/>
        </authorList>
    </citation>
    <scope>NUCLEOTIDE SEQUENCE [LARGE SCALE GENOMIC DNA]</scope>
    <source>
        <strain evidence="5">CGMCC 1.16619</strain>
    </source>
</reference>
<dbReference type="InterPro" id="IPR005546">
    <property type="entry name" value="Autotransporte_beta"/>
</dbReference>
<dbReference type="Proteomes" id="UP001596114">
    <property type="component" value="Unassembled WGS sequence"/>
</dbReference>
<feature type="compositionally biased region" description="Basic and acidic residues" evidence="1">
    <location>
        <begin position="409"/>
        <end position="420"/>
    </location>
</feature>
<gene>
    <name evidence="4" type="ORF">ACFPPA_16840</name>
</gene>
<feature type="domain" description="Autotransporter" evidence="3">
    <location>
        <begin position="425"/>
        <end position="707"/>
    </location>
</feature>
<keyword evidence="2" id="KW-0732">Signal</keyword>
<feature type="chain" id="PRO_5045299002" evidence="2">
    <location>
        <begin position="24"/>
        <end position="707"/>
    </location>
</feature>
<dbReference type="PROSITE" id="PS51208">
    <property type="entry name" value="AUTOTRANSPORTER"/>
    <property type="match status" value="1"/>
</dbReference>
<keyword evidence="5" id="KW-1185">Reference proteome</keyword>
<dbReference type="NCBIfam" id="TIGR01414">
    <property type="entry name" value="autotrans_barl"/>
    <property type="match status" value="1"/>
</dbReference>
<feature type="region of interest" description="Disordered" evidence="1">
    <location>
        <begin position="403"/>
        <end position="425"/>
    </location>
</feature>
<protein>
    <submittedName>
        <fullName evidence="4">Autotransporter domain-containing protein</fullName>
    </submittedName>
</protein>
<dbReference type="InterPro" id="IPR036709">
    <property type="entry name" value="Autotransporte_beta_dom_sf"/>
</dbReference>
<dbReference type="Pfam" id="PF03797">
    <property type="entry name" value="Autotransporter"/>
    <property type="match status" value="1"/>
</dbReference>
<evidence type="ECO:0000256" key="2">
    <source>
        <dbReference type="SAM" id="SignalP"/>
    </source>
</evidence>
<evidence type="ECO:0000313" key="5">
    <source>
        <dbReference type="Proteomes" id="UP001596114"/>
    </source>
</evidence>
<evidence type="ECO:0000259" key="3">
    <source>
        <dbReference type="PROSITE" id="PS51208"/>
    </source>
</evidence>
<organism evidence="4 5">
    <name type="scientific">Rhodanobacter ginsengisoli</name>
    <dbReference type="NCBI Taxonomy" id="418646"/>
    <lineage>
        <taxon>Bacteria</taxon>
        <taxon>Pseudomonadati</taxon>
        <taxon>Pseudomonadota</taxon>
        <taxon>Gammaproteobacteria</taxon>
        <taxon>Lysobacterales</taxon>
        <taxon>Rhodanobacteraceae</taxon>
        <taxon>Rhodanobacter</taxon>
    </lineage>
</organism>
<dbReference type="EMBL" id="JBHSNF010000004">
    <property type="protein sequence ID" value="MFC5527411.1"/>
    <property type="molecule type" value="Genomic_DNA"/>
</dbReference>
<dbReference type="InterPro" id="IPR006315">
    <property type="entry name" value="OM_autotransptr_brl_dom"/>
</dbReference>
<sequence length="707" mass="73068">MKKKLLLPLLGSAMVAWLPLSVAREVVVLPGVVGTVGVTSGVDTQGPGTLLVGNQDINTGNDPGGAITTDAANTANIQFNNSSTVTGFVGTTGSTFLNISAGTNANTVTFNGPVYSTTFSVAGTGTVNFNGGFTSNTGSSMDFAGDGFINVAAGQTVKAAITNTAGASTGTLTLNKDSILDGAVGAASGLKQINVVGGNALITGQANAASYTLGTNTLNVAGAFAIPVAGTINTTIYSESLYGKIVPVGAATIGNALQVNVTVTGPIPVGSIFNIVDAQSGTDGSTVTATSNTTRYAFSAAPTTHGQVQIVTTQIPLADVVAPVGNPTAPVIAPVVDALPLVPVTAPLLTAITLLPDAQQVADALAQLQPGAASLAAPLASYRVTQQFQGLLNSHLEGAAWPCSENDQSDDRNVPKREDSSTCQPAQKRSQLWAAGFGYAGRQEDRDGYEGYTDNSSGMLLAYDVPLGQATTAGVGIRYANTSLEGSSTLNHGNIKSHQAMAYLGFAPNRSWFANASLVYGEDDYSTTRNIAFPGFSAHTGAHYTGHQYTASAATGYHFFLGDGRTTITPMATLQYTHLKTAGYTEAGNAAIDLRVDPRSYNFLQSGLGVKFARDISTSNTTIIRPEVHVNWLHSFHGDAMRDTATFTSGGPAFTTTGVASEKDLFDVGAGVMLAGNTTWSVEGVYDYQWNRSYKAGQAMLKFTLHL</sequence>
<dbReference type="SUPFAM" id="SSF103515">
    <property type="entry name" value="Autotransporter"/>
    <property type="match status" value="1"/>
</dbReference>
<accession>A0ABW0QSB0</accession>
<evidence type="ECO:0000313" key="4">
    <source>
        <dbReference type="EMBL" id="MFC5527411.1"/>
    </source>
</evidence>
<comment type="caution">
    <text evidence="4">The sequence shown here is derived from an EMBL/GenBank/DDBJ whole genome shotgun (WGS) entry which is preliminary data.</text>
</comment>
<name>A0ABW0QSB0_9GAMM</name>
<dbReference type="Gene3D" id="2.40.128.130">
    <property type="entry name" value="Autotransporter beta-domain"/>
    <property type="match status" value="1"/>
</dbReference>
<evidence type="ECO:0000256" key="1">
    <source>
        <dbReference type="SAM" id="MobiDB-lite"/>
    </source>
</evidence>
<dbReference type="RefSeq" id="WP_377322016.1">
    <property type="nucleotide sequence ID" value="NZ_JBHSNF010000004.1"/>
</dbReference>